<dbReference type="Pfam" id="PF00067">
    <property type="entry name" value="p450"/>
    <property type="match status" value="1"/>
</dbReference>
<dbReference type="InterPro" id="IPR001128">
    <property type="entry name" value="Cyt_P450"/>
</dbReference>
<dbReference type="OMA" id="WTHCVED"/>
<evidence type="ECO:0000313" key="11">
    <source>
        <dbReference type="EMBL" id="PRQ38978.1"/>
    </source>
</evidence>
<evidence type="ECO:0000313" key="12">
    <source>
        <dbReference type="Proteomes" id="UP000238479"/>
    </source>
</evidence>
<evidence type="ECO:0000256" key="4">
    <source>
        <dbReference type="ARBA" id="ARBA00022723"/>
    </source>
</evidence>
<keyword evidence="12" id="KW-1185">Reference proteome</keyword>
<dbReference type="PANTHER" id="PTHR47951">
    <property type="entry name" value="OS08G0547900 PROTEIN"/>
    <property type="match status" value="1"/>
</dbReference>
<dbReference type="FunFam" id="1.10.630.10:FF:000126">
    <property type="entry name" value="Predicted protein"/>
    <property type="match status" value="1"/>
</dbReference>
<dbReference type="GO" id="GO:0004497">
    <property type="term" value="F:monooxygenase activity"/>
    <property type="evidence" value="ECO:0007669"/>
    <property type="project" value="UniProtKB-KW"/>
</dbReference>
<evidence type="ECO:0000256" key="10">
    <source>
        <dbReference type="SAM" id="Phobius"/>
    </source>
</evidence>
<dbReference type="InterPro" id="IPR017972">
    <property type="entry name" value="Cyt_P450_CS"/>
</dbReference>
<keyword evidence="3 8" id="KW-0349">Heme</keyword>
<keyword evidence="10" id="KW-1133">Transmembrane helix</keyword>
<dbReference type="AlphaFoldDB" id="A0A2P6QXQ3"/>
<dbReference type="PRINTS" id="PR00463">
    <property type="entry name" value="EP450I"/>
</dbReference>
<comment type="caution">
    <text evidence="11">The sequence shown here is derived from an EMBL/GenBank/DDBJ whole genome shotgun (WGS) entry which is preliminary data.</text>
</comment>
<dbReference type="GO" id="GO:0005506">
    <property type="term" value="F:iron ion binding"/>
    <property type="evidence" value="ECO:0007669"/>
    <property type="project" value="InterPro"/>
</dbReference>
<organism evidence="11 12">
    <name type="scientific">Rosa chinensis</name>
    <name type="common">China rose</name>
    <dbReference type="NCBI Taxonomy" id="74649"/>
    <lineage>
        <taxon>Eukaryota</taxon>
        <taxon>Viridiplantae</taxon>
        <taxon>Streptophyta</taxon>
        <taxon>Embryophyta</taxon>
        <taxon>Tracheophyta</taxon>
        <taxon>Spermatophyta</taxon>
        <taxon>Magnoliopsida</taxon>
        <taxon>eudicotyledons</taxon>
        <taxon>Gunneridae</taxon>
        <taxon>Pentapetalae</taxon>
        <taxon>rosids</taxon>
        <taxon>fabids</taxon>
        <taxon>Rosales</taxon>
        <taxon>Rosaceae</taxon>
        <taxon>Rosoideae</taxon>
        <taxon>Rosoideae incertae sedis</taxon>
        <taxon>Rosa</taxon>
    </lineage>
</organism>
<sequence length="529" mass="59990">MWSSMWDASNEKHGDLKAGLTIFIVIMTAVGFWFLQTWNKHSRNPKQGSLLPGPRGVPLLGYLPFFGTNHHHLLTDLSRVYGPIYRIQLGTKLGIVVSSPSLVKEVVRDKDTIFFNRDLTVAQRILSNGGSDIIFGTDVPKWRKMRKMLVSQMLCKTNLDDCYALRKQEVVKSIRHVYNEKIGTPIDFGQFAMSTTFNTFLRMLWGGTLQEEKAFDVGSEFRKVAAETLWLLQRGNVSDFFPVLARFDIQGIRSRAKKLLSVTENMLDSIIETQMNKDQNEGVPKKDEGKGFLQLLLENTINQDSATSLTMKQVKALLSDIVVGGNDTTSRIMEWAMSELMQHPNEMRKVQEELTEIVGINNLVEEFHLPKLHYLDAVIKETFRLHPVVPLLAPRCSSQSTTIGGYYIPKGSIVFLNAWAIHRDSSVWDDPLEFRPPRFLNTDTSNSFGYQGNKFHYLPFGSGRRICPGIPLADRMLLYVLASFLHSFEWTLPNDATVDLSDKFGIVTKKKAPLIVVPTPRLSNLELYA</sequence>
<feature type="transmembrane region" description="Helical" evidence="10">
    <location>
        <begin position="20"/>
        <end position="38"/>
    </location>
</feature>
<evidence type="ECO:0000256" key="6">
    <source>
        <dbReference type="ARBA" id="ARBA00023004"/>
    </source>
</evidence>
<feature type="binding site" description="axial binding residue" evidence="8">
    <location>
        <position position="467"/>
    </location>
    <ligand>
        <name>heme</name>
        <dbReference type="ChEBI" id="CHEBI:30413"/>
    </ligand>
    <ligandPart>
        <name>Fe</name>
        <dbReference type="ChEBI" id="CHEBI:18248"/>
    </ligandPart>
</feature>
<comment type="similarity">
    <text evidence="2 9">Belongs to the cytochrome P450 family.</text>
</comment>
<dbReference type="GO" id="GO:0016705">
    <property type="term" value="F:oxidoreductase activity, acting on paired donors, with incorporation or reduction of molecular oxygen"/>
    <property type="evidence" value="ECO:0007669"/>
    <property type="project" value="InterPro"/>
</dbReference>
<dbReference type="PANTHER" id="PTHR47951:SF7">
    <property type="entry name" value="FLAVONOID 3',5'-HYDROXYLASE-LIKE ISOFORM X1"/>
    <property type="match status" value="1"/>
</dbReference>
<name>A0A2P6QXQ3_ROSCH</name>
<dbReference type="PROSITE" id="PS00086">
    <property type="entry name" value="CYTOCHROME_P450"/>
    <property type="match status" value="1"/>
</dbReference>
<reference evidence="11 12" key="1">
    <citation type="journal article" date="2018" name="Nat. Genet.">
        <title>The Rosa genome provides new insights in the design of modern roses.</title>
        <authorList>
            <person name="Bendahmane M."/>
        </authorList>
    </citation>
    <scope>NUCLEOTIDE SEQUENCE [LARGE SCALE GENOMIC DNA]</scope>
    <source>
        <strain evidence="12">cv. Old Blush</strain>
    </source>
</reference>
<dbReference type="InterPro" id="IPR002401">
    <property type="entry name" value="Cyt_P450_E_grp-I"/>
</dbReference>
<dbReference type="InterPro" id="IPR036396">
    <property type="entry name" value="Cyt_P450_sf"/>
</dbReference>
<keyword evidence="6 8" id="KW-0408">Iron</keyword>
<keyword evidence="4 8" id="KW-0479">Metal-binding</keyword>
<evidence type="ECO:0000256" key="1">
    <source>
        <dbReference type="ARBA" id="ARBA00001971"/>
    </source>
</evidence>
<proteinExistence type="inferred from homology"/>
<evidence type="ECO:0000256" key="3">
    <source>
        <dbReference type="ARBA" id="ARBA00022617"/>
    </source>
</evidence>
<evidence type="ECO:0000256" key="9">
    <source>
        <dbReference type="RuleBase" id="RU000461"/>
    </source>
</evidence>
<evidence type="ECO:0000256" key="2">
    <source>
        <dbReference type="ARBA" id="ARBA00010617"/>
    </source>
</evidence>
<accession>A0A2P6QXQ3</accession>
<evidence type="ECO:0000256" key="8">
    <source>
        <dbReference type="PIRSR" id="PIRSR602401-1"/>
    </source>
</evidence>
<dbReference type="OrthoDB" id="2789670at2759"/>
<dbReference type="GO" id="GO:0020037">
    <property type="term" value="F:heme binding"/>
    <property type="evidence" value="ECO:0007669"/>
    <property type="project" value="InterPro"/>
</dbReference>
<evidence type="ECO:0000256" key="5">
    <source>
        <dbReference type="ARBA" id="ARBA00023002"/>
    </source>
</evidence>
<protein>
    <submittedName>
        <fullName evidence="11">Putative cytochrome P450</fullName>
    </submittedName>
</protein>
<dbReference type="PRINTS" id="PR00385">
    <property type="entry name" value="P450"/>
</dbReference>
<dbReference type="Gene3D" id="1.10.630.10">
    <property type="entry name" value="Cytochrome P450"/>
    <property type="match status" value="1"/>
</dbReference>
<dbReference type="EMBL" id="PDCK01000042">
    <property type="protein sequence ID" value="PRQ38978.1"/>
    <property type="molecule type" value="Genomic_DNA"/>
</dbReference>
<evidence type="ECO:0000256" key="7">
    <source>
        <dbReference type="ARBA" id="ARBA00023033"/>
    </source>
</evidence>
<dbReference type="SUPFAM" id="SSF48264">
    <property type="entry name" value="Cytochrome P450"/>
    <property type="match status" value="1"/>
</dbReference>
<dbReference type="Gramene" id="PRQ38978">
    <property type="protein sequence ID" value="PRQ38978"/>
    <property type="gene ID" value="RchiOBHm_Chr4g0419951"/>
</dbReference>
<keyword evidence="5 9" id="KW-0560">Oxidoreductase</keyword>
<dbReference type="STRING" id="74649.A0A2P6QXQ3"/>
<comment type="cofactor">
    <cofactor evidence="1 8">
        <name>heme</name>
        <dbReference type="ChEBI" id="CHEBI:30413"/>
    </cofactor>
</comment>
<dbReference type="Proteomes" id="UP000238479">
    <property type="component" value="Chromosome 4"/>
</dbReference>
<gene>
    <name evidence="11" type="ORF">RchiOBHm_Chr4g0419951</name>
</gene>
<keyword evidence="10" id="KW-0812">Transmembrane</keyword>
<keyword evidence="10" id="KW-0472">Membrane</keyword>
<keyword evidence="7 9" id="KW-0503">Monooxygenase</keyword>